<keyword evidence="2" id="KW-1185">Reference proteome</keyword>
<dbReference type="InterPro" id="IPR006311">
    <property type="entry name" value="TAT_signal"/>
</dbReference>
<proteinExistence type="predicted"/>
<dbReference type="PROSITE" id="PS51318">
    <property type="entry name" value="TAT"/>
    <property type="match status" value="1"/>
</dbReference>
<gene>
    <name evidence="1" type="ORF">DES53_106349</name>
</gene>
<comment type="caution">
    <text evidence="1">The sequence shown here is derived from an EMBL/GenBank/DDBJ whole genome shotgun (WGS) entry which is preliminary data.</text>
</comment>
<evidence type="ECO:0000313" key="1">
    <source>
        <dbReference type="EMBL" id="RBP42640.1"/>
    </source>
</evidence>
<dbReference type="AlphaFoldDB" id="A0A366HKJ0"/>
<dbReference type="RefSeq" id="WP_113959756.1">
    <property type="nucleotide sequence ID" value="NZ_QNRR01000006.1"/>
</dbReference>
<reference evidence="1 2" key="1">
    <citation type="submission" date="2018-06" db="EMBL/GenBank/DDBJ databases">
        <title>Genomic Encyclopedia of Type Strains, Phase IV (KMG-IV): sequencing the most valuable type-strain genomes for metagenomic binning, comparative biology and taxonomic classification.</title>
        <authorList>
            <person name="Goeker M."/>
        </authorList>
    </citation>
    <scope>NUCLEOTIDE SEQUENCE [LARGE SCALE GENOMIC DNA]</scope>
    <source>
        <strain evidence="1 2">DSM 25532</strain>
    </source>
</reference>
<organism evidence="1 2">
    <name type="scientific">Roseimicrobium gellanilyticum</name>
    <dbReference type="NCBI Taxonomy" id="748857"/>
    <lineage>
        <taxon>Bacteria</taxon>
        <taxon>Pseudomonadati</taxon>
        <taxon>Verrucomicrobiota</taxon>
        <taxon>Verrucomicrobiia</taxon>
        <taxon>Verrucomicrobiales</taxon>
        <taxon>Verrucomicrobiaceae</taxon>
        <taxon>Roseimicrobium</taxon>
    </lineage>
</organism>
<dbReference type="Proteomes" id="UP000253426">
    <property type="component" value="Unassembled WGS sequence"/>
</dbReference>
<name>A0A366HKJ0_9BACT</name>
<accession>A0A366HKJ0</accession>
<dbReference type="OrthoDB" id="177692at2"/>
<sequence length="442" mass="49652">MVASLSLVKRRAFLKSGLAAVALWQAGGVSTQAAATSIETVAEEAHQEIWRRFIDKRLDVLFHYAGLNGEVTLPTADHCAAAQPNGMSWSTPIEDGPFFGGLYLDGLCNRWSVRRDEESAEKAHRIAAGLMKLAERSETPGFVPRGLGADGKSHYPASSEDQVFPWFYGLWCYVRSGLVSGSERTRIVEKLQSTAVALEGHQWRVPCARPEYGYRGTFVRPTAHDAARFLFLLRAMHQLTGEERWLTQYHERLQEKVGPTMKSRLEICAEGLEYGGHGKGETYLWTHSMSQAALRALADAEADAATREAYRQGLTASVERAATHLERAGKYDSANQFAFDTDWRFLNASWKPQANCEEAIALGRAQLPLWADRNPRSPYEDDTVREPLFAAWIICLAGKDVQERLLGPKLQEMLTRYQWRGMYTATFFIAVNLAYEHGRMLR</sequence>
<dbReference type="EMBL" id="QNRR01000006">
    <property type="protein sequence ID" value="RBP42640.1"/>
    <property type="molecule type" value="Genomic_DNA"/>
</dbReference>
<protein>
    <submittedName>
        <fullName evidence="1">Uncharacterized protein</fullName>
    </submittedName>
</protein>
<evidence type="ECO:0000313" key="2">
    <source>
        <dbReference type="Proteomes" id="UP000253426"/>
    </source>
</evidence>